<organism evidence="1 2">
    <name type="scientific">Nocardia panacis</name>
    <dbReference type="NCBI Taxonomy" id="2340916"/>
    <lineage>
        <taxon>Bacteria</taxon>
        <taxon>Bacillati</taxon>
        <taxon>Actinomycetota</taxon>
        <taxon>Actinomycetes</taxon>
        <taxon>Mycobacteriales</taxon>
        <taxon>Nocardiaceae</taxon>
        <taxon>Nocardia</taxon>
    </lineage>
</organism>
<gene>
    <name evidence="1" type="ORF">D5S18_15500</name>
</gene>
<dbReference type="EMBL" id="QZFU01000019">
    <property type="protein sequence ID" value="RJO74840.1"/>
    <property type="molecule type" value="Genomic_DNA"/>
</dbReference>
<evidence type="ECO:0000313" key="2">
    <source>
        <dbReference type="Proteomes" id="UP000266677"/>
    </source>
</evidence>
<accession>A0A3A4KNZ9</accession>
<protein>
    <submittedName>
        <fullName evidence="1">Uncharacterized protein</fullName>
    </submittedName>
</protein>
<name>A0A3A4KNZ9_9NOCA</name>
<reference evidence="1 2" key="1">
    <citation type="submission" date="2018-09" db="EMBL/GenBank/DDBJ databases">
        <title>YIM PH21274 draft genome.</title>
        <authorList>
            <person name="Miao C."/>
        </authorList>
    </citation>
    <scope>NUCLEOTIDE SEQUENCE [LARGE SCALE GENOMIC DNA]</scope>
    <source>
        <strain evidence="1 2">YIM PH 21724</strain>
    </source>
</reference>
<dbReference type="Proteomes" id="UP000266677">
    <property type="component" value="Unassembled WGS sequence"/>
</dbReference>
<comment type="caution">
    <text evidence="1">The sequence shown here is derived from an EMBL/GenBank/DDBJ whole genome shotgun (WGS) entry which is preliminary data.</text>
</comment>
<dbReference type="AlphaFoldDB" id="A0A3A4KNZ9"/>
<sequence>MVTVSSTWGPGSLLWRHPDLIGRLLSELTADDHVVAAVVHPNVWFAHSPLQLRMWLADALRCGLRLIPPTRGWQQTVLAADLVIGDHGAVTSYAAALGVPTLLASFPPEEVAAGSAVDLLGRIAPRLNPERPLPEQISAALHDPPALTGIADSATSKPNECAIALRTAIYQLMDLSEPDTPPPVFPYAAADLVPERQPVLSCRIACQWTDTTAVIRRWPADISARHGRGARIEDTYLAIDRRHPRRDLGSVADIVAVSNHALAETLRQRPACTATVAELDAQRIHIHHRSGLRIEAHLSEPIAGPLGSAAVAAAAHDWMGRSGHRYLPPTAALFTGTQRIHLRFKQIES</sequence>
<proteinExistence type="predicted"/>
<keyword evidence="2" id="KW-1185">Reference proteome</keyword>
<evidence type="ECO:0000313" key="1">
    <source>
        <dbReference type="EMBL" id="RJO74840.1"/>
    </source>
</evidence>